<dbReference type="EMBL" id="CACTIH010001807">
    <property type="protein sequence ID" value="CAA2963179.1"/>
    <property type="molecule type" value="Genomic_DNA"/>
</dbReference>
<dbReference type="InterPro" id="IPR036466">
    <property type="entry name" value="Pollen_allergen_ole-e-6_sf"/>
</dbReference>
<dbReference type="Pfam" id="PF09253">
    <property type="entry name" value="Ole_e_6"/>
    <property type="match status" value="1"/>
</dbReference>
<evidence type="ECO:0000313" key="2">
    <source>
        <dbReference type="EMBL" id="CAA2963179.1"/>
    </source>
</evidence>
<dbReference type="AlphaFoldDB" id="A0A8S0Q7B4"/>
<gene>
    <name evidence="2" type="ORF">OLEA9_A022228</name>
</gene>
<sequence>MAKKLVAVFLMCLFVMATFHVHEAEADEAQFKECYDTCHKECSDKGNGFTFCEMKCDTDCSVKDVKEKLENYKPKN</sequence>
<dbReference type="OrthoDB" id="1869791at2759"/>
<dbReference type="SUPFAM" id="SSF111388">
    <property type="entry name" value="Pollen allergen ole e 6"/>
    <property type="match status" value="1"/>
</dbReference>
<organism evidence="2 3">
    <name type="scientific">Olea europaea subsp. europaea</name>
    <dbReference type="NCBI Taxonomy" id="158383"/>
    <lineage>
        <taxon>Eukaryota</taxon>
        <taxon>Viridiplantae</taxon>
        <taxon>Streptophyta</taxon>
        <taxon>Embryophyta</taxon>
        <taxon>Tracheophyta</taxon>
        <taxon>Spermatophyta</taxon>
        <taxon>Magnoliopsida</taxon>
        <taxon>eudicotyledons</taxon>
        <taxon>Gunneridae</taxon>
        <taxon>Pentapetalae</taxon>
        <taxon>asterids</taxon>
        <taxon>lamiids</taxon>
        <taxon>Lamiales</taxon>
        <taxon>Oleaceae</taxon>
        <taxon>Oleeae</taxon>
        <taxon>Olea</taxon>
    </lineage>
</organism>
<dbReference type="PANTHER" id="PTHR35632:SF1">
    <property type="entry name" value="MAJOR POLLEN ALLERGEN OLE E 6-LIKE"/>
    <property type="match status" value="1"/>
</dbReference>
<dbReference type="Gene3D" id="1.10.287.720">
    <property type="entry name" value="Pollen allergen ole e 6"/>
    <property type="match status" value="1"/>
</dbReference>
<dbReference type="Gramene" id="OE9A022228T1">
    <property type="protein sequence ID" value="OE9A022228C1"/>
    <property type="gene ID" value="OE9A022228"/>
</dbReference>
<protein>
    <recommendedName>
        <fullName evidence="4">Major pollen allergen Ole e 6-like</fullName>
    </recommendedName>
</protein>
<proteinExistence type="predicted"/>
<evidence type="ECO:0000256" key="1">
    <source>
        <dbReference type="SAM" id="SignalP"/>
    </source>
</evidence>
<feature type="signal peptide" evidence="1">
    <location>
        <begin position="1"/>
        <end position="26"/>
    </location>
</feature>
<name>A0A8S0Q7B4_OLEEU</name>
<keyword evidence="1" id="KW-0732">Signal</keyword>
<keyword evidence="3" id="KW-1185">Reference proteome</keyword>
<evidence type="ECO:0000313" key="3">
    <source>
        <dbReference type="Proteomes" id="UP000594638"/>
    </source>
</evidence>
<comment type="caution">
    <text evidence="2">The sequence shown here is derived from an EMBL/GenBank/DDBJ whole genome shotgun (WGS) entry which is preliminary data.</text>
</comment>
<reference evidence="2 3" key="1">
    <citation type="submission" date="2019-12" db="EMBL/GenBank/DDBJ databases">
        <authorList>
            <person name="Alioto T."/>
            <person name="Alioto T."/>
            <person name="Gomez Garrido J."/>
        </authorList>
    </citation>
    <scope>NUCLEOTIDE SEQUENCE [LARGE SCALE GENOMIC DNA]</scope>
</reference>
<accession>A0A8S0Q7B4</accession>
<dbReference type="PANTHER" id="PTHR35632">
    <property type="entry name" value="MAJOR POLLEN ALLERGEN OLE E 6-LIKE"/>
    <property type="match status" value="1"/>
</dbReference>
<dbReference type="InterPro" id="IPR015333">
    <property type="entry name" value="Pollen_allergen_ole-e-6"/>
</dbReference>
<evidence type="ECO:0008006" key="4">
    <source>
        <dbReference type="Google" id="ProtNLM"/>
    </source>
</evidence>
<feature type="chain" id="PRO_5035798878" description="Major pollen allergen Ole e 6-like" evidence="1">
    <location>
        <begin position="27"/>
        <end position="76"/>
    </location>
</feature>
<dbReference type="Proteomes" id="UP000594638">
    <property type="component" value="Unassembled WGS sequence"/>
</dbReference>